<accession>A0A380MVA8</accession>
<name>A0A380MVA8_9GAMM</name>
<sequence length="419" mass="46858">MSANRVNGLLMGASLVAILAGCSSPREPFANRLDRPDEQCLAGNYHQGVSPQAAFGDRQVMRYVVKKGDTLWDISKRFLVMPWYWKQLWYDNPQIRNPHLIYPGDVLAVVSINGERRITMIEGNGPYHGKDTGRMVRVKSPEHIDIHRMKHSEQSHNLKIYKYTPNGDREYALNDGPISIAHGAIKPMLLKTEILLPHQIQSLPKIFGDAGDYLTLSQQQEIYTHSVPNGVSELNVYRVGYPLHDYVGGKAVTRADANGRNSAAILGYQMDYIGKVEVSGFDVASGLTKLRPVEVAQAMKEGDVLMPVNAYDDRDFFPQLPSAQCNRGYMITNTNTQTLSVKEFDTVVTSFGRDNGAQTGDIWKIVRPGPSRVIDGKPVQIPAKDLGYLMIIRVYDTHSLGFVLDSTQNIDITDWLVRP</sequence>
<evidence type="ECO:0000259" key="1">
    <source>
        <dbReference type="PROSITE" id="PS51782"/>
    </source>
</evidence>
<dbReference type="PANTHER" id="PTHR34700">
    <property type="entry name" value="POTASSIUM BINDING PROTEIN KBP"/>
    <property type="match status" value="1"/>
</dbReference>
<dbReference type="InterPro" id="IPR036779">
    <property type="entry name" value="LysM_dom_sf"/>
</dbReference>
<feature type="domain" description="LysM" evidence="1">
    <location>
        <begin position="61"/>
        <end position="109"/>
    </location>
</feature>
<dbReference type="Pfam" id="PF01476">
    <property type="entry name" value="LysM"/>
    <property type="match status" value="1"/>
</dbReference>
<evidence type="ECO:0000313" key="3">
    <source>
        <dbReference type="Proteomes" id="UP000254575"/>
    </source>
</evidence>
<dbReference type="PANTHER" id="PTHR34700:SF8">
    <property type="entry name" value="POTASSIUM BINDING PROTEIN KBP"/>
    <property type="match status" value="1"/>
</dbReference>
<dbReference type="CDD" id="cd00118">
    <property type="entry name" value="LysM"/>
    <property type="match status" value="1"/>
</dbReference>
<dbReference type="PROSITE" id="PS51257">
    <property type="entry name" value="PROKAR_LIPOPROTEIN"/>
    <property type="match status" value="1"/>
</dbReference>
<dbReference type="EMBL" id="UHIA01000004">
    <property type="protein sequence ID" value="SUO95986.1"/>
    <property type="molecule type" value="Genomic_DNA"/>
</dbReference>
<dbReference type="PROSITE" id="PS51782">
    <property type="entry name" value="LYSM"/>
    <property type="match status" value="1"/>
</dbReference>
<dbReference type="Gene3D" id="3.10.350.10">
    <property type="entry name" value="LysM domain"/>
    <property type="match status" value="1"/>
</dbReference>
<reference evidence="2 3" key="1">
    <citation type="submission" date="2018-06" db="EMBL/GenBank/DDBJ databases">
        <authorList>
            <consortium name="Pathogen Informatics"/>
            <person name="Doyle S."/>
        </authorList>
    </citation>
    <scope>NUCLEOTIDE SEQUENCE [LARGE SCALE GENOMIC DNA]</scope>
    <source>
        <strain evidence="2 3">NCTC10717</strain>
    </source>
</reference>
<gene>
    <name evidence="2" type="ORF">NCTC10717_00812</name>
</gene>
<dbReference type="InterPro" id="IPR018392">
    <property type="entry name" value="LysM"/>
</dbReference>
<keyword evidence="3" id="KW-1185">Reference proteome</keyword>
<dbReference type="Proteomes" id="UP000254575">
    <property type="component" value="Unassembled WGS sequence"/>
</dbReference>
<organism evidence="2 3">
    <name type="scientific">Suttonella indologenes</name>
    <dbReference type="NCBI Taxonomy" id="13276"/>
    <lineage>
        <taxon>Bacteria</taxon>
        <taxon>Pseudomonadati</taxon>
        <taxon>Pseudomonadota</taxon>
        <taxon>Gammaproteobacteria</taxon>
        <taxon>Cardiobacteriales</taxon>
        <taxon>Cardiobacteriaceae</taxon>
        <taxon>Suttonella</taxon>
    </lineage>
</organism>
<dbReference type="RefSeq" id="WP_245888028.1">
    <property type="nucleotide sequence ID" value="NZ_UHIA01000004.1"/>
</dbReference>
<evidence type="ECO:0000313" key="2">
    <source>
        <dbReference type="EMBL" id="SUO95986.1"/>
    </source>
</evidence>
<protein>
    <submittedName>
        <fullName evidence="2">Spore coat assembly protein SafA</fullName>
    </submittedName>
</protein>
<dbReference type="AlphaFoldDB" id="A0A380MVA8"/>
<proteinExistence type="predicted"/>
<dbReference type="InterPro" id="IPR052196">
    <property type="entry name" value="Bact_Kbp"/>
</dbReference>
<dbReference type="SMART" id="SM00257">
    <property type="entry name" value="LysM"/>
    <property type="match status" value="1"/>
</dbReference>
<dbReference type="SUPFAM" id="SSF54106">
    <property type="entry name" value="LysM domain"/>
    <property type="match status" value="1"/>
</dbReference>